<dbReference type="OrthoDB" id="444482at2759"/>
<keyword evidence="2" id="KW-0472">Membrane</keyword>
<dbReference type="Pfam" id="PF00106">
    <property type="entry name" value="adh_short"/>
    <property type="match status" value="1"/>
</dbReference>
<feature type="transmembrane region" description="Helical" evidence="2">
    <location>
        <begin position="468"/>
        <end position="490"/>
    </location>
</feature>
<dbReference type="InterPro" id="IPR036291">
    <property type="entry name" value="NAD(P)-bd_dom_sf"/>
</dbReference>
<comment type="caution">
    <text evidence="3">The sequence shown here is derived from an EMBL/GenBank/DDBJ whole genome shotgun (WGS) entry which is preliminary data.</text>
</comment>
<dbReference type="Gene3D" id="3.40.50.720">
    <property type="entry name" value="NAD(P)-binding Rossmann-like Domain"/>
    <property type="match status" value="2"/>
</dbReference>
<evidence type="ECO:0000313" key="3">
    <source>
        <dbReference type="EMBL" id="OLP81591.1"/>
    </source>
</evidence>
<accession>A0A1Q9CFA9</accession>
<evidence type="ECO:0000256" key="1">
    <source>
        <dbReference type="SAM" id="MobiDB-lite"/>
    </source>
</evidence>
<feature type="compositionally biased region" description="Basic and acidic residues" evidence="1">
    <location>
        <begin position="175"/>
        <end position="215"/>
    </location>
</feature>
<feature type="region of interest" description="Disordered" evidence="1">
    <location>
        <begin position="159"/>
        <end position="223"/>
    </location>
</feature>
<organism evidence="3 4">
    <name type="scientific">Symbiodinium microadriaticum</name>
    <name type="common">Dinoflagellate</name>
    <name type="synonym">Zooxanthella microadriatica</name>
    <dbReference type="NCBI Taxonomy" id="2951"/>
    <lineage>
        <taxon>Eukaryota</taxon>
        <taxon>Sar</taxon>
        <taxon>Alveolata</taxon>
        <taxon>Dinophyceae</taxon>
        <taxon>Suessiales</taxon>
        <taxon>Symbiodiniaceae</taxon>
        <taxon>Symbiodinium</taxon>
    </lineage>
</organism>
<keyword evidence="2" id="KW-1133">Transmembrane helix</keyword>
<sequence>MVLSGAANSDAACWSSALHGGLAGGGAMENLTTGAVLKDKLTHIATDLINKVDHTVQNFGKNKPSEDAPITYKVVHRGGALVRSGYETTSAQVHQLSEGEIATVVEQAGRRVRIISPVEGWVSVETKDGVIIMRPTALQRRGYQQEAFESHFESKFERLKAKQRQGATSGGLFEEDPRASDNWRRDRSPDGYEGGGSRRDERRDDRRKGVKREASPLHARHVFGQVKSSSSSCSAAELISGSQKARRCRLACRAGRRLPEPLRRSLLTAAMLVPAPGVAKTAPDLRGRFAVVTGAGRGIGKGVAVGLGELGATVFVTGRKRPALEATCDLVRRAGGAGVPVLCDHSDDAQVARAFEEIGKATAGRLDILVNNAFQEPGSSPEVEKKLSEAAKFYELPLSVWDDMHRVGLRSHYVASYYAAPLLLAAAAAEPTRLSYQDVEDVEEILMNPEALPKEEETAKNPMAASKVLSMVLGVLLAVLGLAAIVGFAMHPSAGSWSSSHSLNSKTEEKVVYPAFSPGDAYSEARQDKDYAHLTFGSKCVGVNPADFKKPGAVVQLRPCWEKGNIDWEFIPAIQDYPTEVSTDGKLAIYSVFGPHMCLDVKDHNFQDGTPLQLWPCTDGDDDQLLNRADSDHGDERRRLKWWQSFSRWQWTHHPEFFIDVRDGKTEDWRPLLCATSSFGAVVPLFTPAYGAGKEASDRLIRELQVELGPLGIDCVSFWPGIVLTEKALCGMLLSSSWLNMLLLAFSQYVW</sequence>
<dbReference type="PANTHER" id="PTHR44147">
    <property type="entry name" value="DEHYDROGENASE/REDUCTASE SDR FAMILY MEMBER 1"/>
    <property type="match status" value="1"/>
</dbReference>
<dbReference type="Gene3D" id="2.80.10.50">
    <property type="match status" value="1"/>
</dbReference>
<gene>
    <name evidence="3" type="primary">Dhrs1</name>
    <name evidence="3" type="ORF">AK812_SmicGene37854</name>
</gene>
<dbReference type="PANTHER" id="PTHR44147:SF2">
    <property type="entry name" value="DEHYDROGENASE_REDUCTASE SDR FAMILY MEMBER 1"/>
    <property type="match status" value="1"/>
</dbReference>
<dbReference type="PROSITE" id="PS00061">
    <property type="entry name" value="ADH_SHORT"/>
    <property type="match status" value="1"/>
</dbReference>
<dbReference type="SUPFAM" id="SSF50370">
    <property type="entry name" value="Ricin B-like lectins"/>
    <property type="match status" value="1"/>
</dbReference>
<dbReference type="InterPro" id="IPR002347">
    <property type="entry name" value="SDR_fam"/>
</dbReference>
<name>A0A1Q9CFA9_SYMMI</name>
<dbReference type="CDD" id="cd00161">
    <property type="entry name" value="beta-trefoil_Ricin-like"/>
    <property type="match status" value="1"/>
</dbReference>
<dbReference type="InterPro" id="IPR035992">
    <property type="entry name" value="Ricin_B-like_lectins"/>
</dbReference>
<dbReference type="AlphaFoldDB" id="A0A1Q9CFA9"/>
<dbReference type="EMBL" id="LSRX01001267">
    <property type="protein sequence ID" value="OLP81591.1"/>
    <property type="molecule type" value="Genomic_DNA"/>
</dbReference>
<dbReference type="PROSITE" id="PS50231">
    <property type="entry name" value="RICIN_B_LECTIN"/>
    <property type="match status" value="1"/>
</dbReference>
<dbReference type="PRINTS" id="PR00081">
    <property type="entry name" value="GDHRDH"/>
</dbReference>
<keyword evidence="4" id="KW-1185">Reference proteome</keyword>
<keyword evidence="2" id="KW-0812">Transmembrane</keyword>
<reference evidence="3 4" key="1">
    <citation type="submission" date="2016-02" db="EMBL/GenBank/DDBJ databases">
        <title>Genome analysis of coral dinoflagellate symbionts highlights evolutionary adaptations to a symbiotic lifestyle.</title>
        <authorList>
            <person name="Aranda M."/>
            <person name="Li Y."/>
            <person name="Liew Y.J."/>
            <person name="Baumgarten S."/>
            <person name="Simakov O."/>
            <person name="Wilson M."/>
            <person name="Piel J."/>
            <person name="Ashoor H."/>
            <person name="Bougouffa S."/>
            <person name="Bajic V.B."/>
            <person name="Ryu T."/>
            <person name="Ravasi T."/>
            <person name="Bayer T."/>
            <person name="Micklem G."/>
            <person name="Kim H."/>
            <person name="Bhak J."/>
            <person name="Lajeunesse T.C."/>
            <person name="Voolstra C.R."/>
        </authorList>
    </citation>
    <scope>NUCLEOTIDE SEQUENCE [LARGE SCALE GENOMIC DNA]</scope>
    <source>
        <strain evidence="3 4">CCMP2467</strain>
    </source>
</reference>
<evidence type="ECO:0000313" key="4">
    <source>
        <dbReference type="Proteomes" id="UP000186817"/>
    </source>
</evidence>
<dbReference type="Proteomes" id="UP000186817">
    <property type="component" value="Unassembled WGS sequence"/>
</dbReference>
<dbReference type="InterPro" id="IPR020904">
    <property type="entry name" value="Sc_DH/Rdtase_CS"/>
</dbReference>
<proteinExistence type="predicted"/>
<evidence type="ECO:0000256" key="2">
    <source>
        <dbReference type="SAM" id="Phobius"/>
    </source>
</evidence>
<dbReference type="SUPFAM" id="SSF51735">
    <property type="entry name" value="NAD(P)-binding Rossmann-fold domains"/>
    <property type="match status" value="2"/>
</dbReference>
<protein>
    <submittedName>
        <fullName evidence="3">Dehydrogenase/reductase SDR family member 1</fullName>
    </submittedName>
</protein>